<dbReference type="InterPro" id="IPR025402">
    <property type="entry name" value="DMP19_C"/>
</dbReference>
<accession>A0ABW1ZR20</accession>
<feature type="domain" description="DNA mimic protein DMP19 C-terminal" evidence="2">
    <location>
        <begin position="35"/>
        <end position="81"/>
    </location>
</feature>
<name>A0ABW1ZR20_9DEIO</name>
<reference evidence="4" key="1">
    <citation type="journal article" date="2019" name="Int. J. Syst. Evol. Microbiol.">
        <title>The Global Catalogue of Microorganisms (GCM) 10K type strain sequencing project: providing services to taxonomists for standard genome sequencing and annotation.</title>
        <authorList>
            <consortium name="The Broad Institute Genomics Platform"/>
            <consortium name="The Broad Institute Genome Sequencing Center for Infectious Disease"/>
            <person name="Wu L."/>
            <person name="Ma J."/>
        </authorList>
    </citation>
    <scope>NUCLEOTIDE SEQUENCE [LARGE SCALE GENOMIC DNA]</scope>
    <source>
        <strain evidence="4">CCUG 63830</strain>
    </source>
</reference>
<gene>
    <name evidence="3" type="ORF">ACFP90_23645</name>
</gene>
<protein>
    <submittedName>
        <fullName evidence="3">DUF4375 domain-containing protein</fullName>
    </submittedName>
</protein>
<evidence type="ECO:0000259" key="2">
    <source>
        <dbReference type="Pfam" id="PF14300"/>
    </source>
</evidence>
<sequence length="123" mass="14044">MTITDCPPHEPYEALLDRLLHQLPPTRAAYPAFLDSLSQRDRHLLVLQGLHSQVCNGGFAQWISNRYAVQDGPTVLLALDRMRQQGSQTPLPWRCRWTPWSGRPARSPAKQKTETCPTIRWAT</sequence>
<organism evidence="3 4">
    <name type="scientific">Deinococcus multiflagellatus</name>
    <dbReference type="NCBI Taxonomy" id="1656887"/>
    <lineage>
        <taxon>Bacteria</taxon>
        <taxon>Thermotogati</taxon>
        <taxon>Deinococcota</taxon>
        <taxon>Deinococci</taxon>
        <taxon>Deinococcales</taxon>
        <taxon>Deinococcaceae</taxon>
        <taxon>Deinococcus</taxon>
    </lineage>
</organism>
<dbReference type="RefSeq" id="WP_380058965.1">
    <property type="nucleotide sequence ID" value="NZ_JBHSWB010000002.1"/>
</dbReference>
<feature type="region of interest" description="Disordered" evidence="1">
    <location>
        <begin position="100"/>
        <end position="123"/>
    </location>
</feature>
<dbReference type="Proteomes" id="UP001596317">
    <property type="component" value="Unassembled WGS sequence"/>
</dbReference>
<keyword evidence="4" id="KW-1185">Reference proteome</keyword>
<evidence type="ECO:0000256" key="1">
    <source>
        <dbReference type="SAM" id="MobiDB-lite"/>
    </source>
</evidence>
<dbReference type="EMBL" id="JBHSWB010000002">
    <property type="protein sequence ID" value="MFC6663043.1"/>
    <property type="molecule type" value="Genomic_DNA"/>
</dbReference>
<comment type="caution">
    <text evidence="3">The sequence shown here is derived from an EMBL/GenBank/DDBJ whole genome shotgun (WGS) entry which is preliminary data.</text>
</comment>
<evidence type="ECO:0000313" key="4">
    <source>
        <dbReference type="Proteomes" id="UP001596317"/>
    </source>
</evidence>
<dbReference type="Gene3D" id="1.20.1420.60">
    <property type="match status" value="1"/>
</dbReference>
<dbReference type="Pfam" id="PF14300">
    <property type="entry name" value="DMP19"/>
    <property type="match status" value="1"/>
</dbReference>
<proteinExistence type="predicted"/>
<evidence type="ECO:0000313" key="3">
    <source>
        <dbReference type="EMBL" id="MFC6663043.1"/>
    </source>
</evidence>